<feature type="compositionally biased region" description="Polar residues" evidence="1">
    <location>
        <begin position="44"/>
        <end position="53"/>
    </location>
</feature>
<sequence length="60" mass="6853">MAHFCIGYRVAYLLSIAERSEPRHTGELISRMVRRARTGGRFLSPQQADSSIHQDGIRRP</sequence>
<proteinExistence type="predicted"/>
<comment type="caution">
    <text evidence="2">The sequence shown here is derived from an EMBL/GenBank/DDBJ whole genome shotgun (WGS) entry which is preliminary data.</text>
</comment>
<name>A0ABR1R6N9_9PEZI</name>
<dbReference type="Proteomes" id="UP001396898">
    <property type="component" value="Unassembled WGS sequence"/>
</dbReference>
<evidence type="ECO:0000313" key="3">
    <source>
        <dbReference type="Proteomes" id="UP001396898"/>
    </source>
</evidence>
<evidence type="ECO:0000256" key="1">
    <source>
        <dbReference type="SAM" id="MobiDB-lite"/>
    </source>
</evidence>
<protein>
    <submittedName>
        <fullName evidence="2">Uncharacterized protein</fullName>
    </submittedName>
</protein>
<dbReference type="EMBL" id="JAQQWI010000018">
    <property type="protein sequence ID" value="KAK8001437.1"/>
    <property type="molecule type" value="Genomic_DNA"/>
</dbReference>
<feature type="region of interest" description="Disordered" evidence="1">
    <location>
        <begin position="39"/>
        <end position="60"/>
    </location>
</feature>
<keyword evidence="3" id="KW-1185">Reference proteome</keyword>
<reference evidence="2 3" key="1">
    <citation type="submission" date="2023-01" db="EMBL/GenBank/DDBJ databases">
        <title>Analysis of 21 Apiospora genomes using comparative genomics revels a genus with tremendous synthesis potential of carbohydrate active enzymes and secondary metabolites.</title>
        <authorList>
            <person name="Sorensen T."/>
        </authorList>
    </citation>
    <scope>NUCLEOTIDE SEQUENCE [LARGE SCALE GENOMIC DNA]</scope>
    <source>
        <strain evidence="2 3">CBS 20057</strain>
    </source>
</reference>
<gene>
    <name evidence="2" type="ORF">PG991_013659</name>
</gene>
<organism evidence="2 3">
    <name type="scientific">Apiospora marii</name>
    <dbReference type="NCBI Taxonomy" id="335849"/>
    <lineage>
        <taxon>Eukaryota</taxon>
        <taxon>Fungi</taxon>
        <taxon>Dikarya</taxon>
        <taxon>Ascomycota</taxon>
        <taxon>Pezizomycotina</taxon>
        <taxon>Sordariomycetes</taxon>
        <taxon>Xylariomycetidae</taxon>
        <taxon>Amphisphaeriales</taxon>
        <taxon>Apiosporaceae</taxon>
        <taxon>Apiospora</taxon>
    </lineage>
</organism>
<evidence type="ECO:0000313" key="2">
    <source>
        <dbReference type="EMBL" id="KAK8001437.1"/>
    </source>
</evidence>
<accession>A0ABR1R6N9</accession>